<accession>A0A2U3LS84</accession>
<evidence type="ECO:0000313" key="2">
    <source>
        <dbReference type="Proteomes" id="UP000238916"/>
    </source>
</evidence>
<protein>
    <submittedName>
        <fullName evidence="1">Uncharacterized protein</fullName>
    </submittedName>
</protein>
<organism evidence="1 2">
    <name type="scientific">Candidatus Desulfosporosinus infrequens</name>
    <dbReference type="NCBI Taxonomy" id="2043169"/>
    <lineage>
        <taxon>Bacteria</taxon>
        <taxon>Bacillati</taxon>
        <taxon>Bacillota</taxon>
        <taxon>Clostridia</taxon>
        <taxon>Eubacteriales</taxon>
        <taxon>Desulfitobacteriaceae</taxon>
        <taxon>Desulfosporosinus</taxon>
    </lineage>
</organism>
<evidence type="ECO:0000313" key="1">
    <source>
        <dbReference type="EMBL" id="SPF54748.1"/>
    </source>
</evidence>
<sequence length="69" mass="8058">MWYAEEQHASAYICTEEKGNLFTQSFSTNAEKLPLIYLSILRCVYLWFVRDLTVLWTGLALLDVRLVDV</sequence>
<dbReference type="EMBL" id="OMOF01000774">
    <property type="protein sequence ID" value="SPF54748.1"/>
    <property type="molecule type" value="Genomic_DNA"/>
</dbReference>
<name>A0A2U3LS84_9FIRM</name>
<dbReference type="AlphaFoldDB" id="A0A2U3LS84"/>
<dbReference type="Proteomes" id="UP000238916">
    <property type="component" value="Unassembled WGS sequence"/>
</dbReference>
<proteinExistence type="predicted"/>
<reference evidence="2" key="1">
    <citation type="submission" date="2018-02" db="EMBL/GenBank/DDBJ databases">
        <authorList>
            <person name="Hausmann B."/>
        </authorList>
    </citation>
    <scope>NUCLEOTIDE SEQUENCE [LARGE SCALE GENOMIC DNA]</scope>
    <source>
        <strain evidence="2">Peat soil MAG SbF1</strain>
    </source>
</reference>
<gene>
    <name evidence="1" type="ORF">SBF1_7960001</name>
</gene>